<keyword evidence="4" id="KW-0808">Transferase</keyword>
<evidence type="ECO:0000256" key="2">
    <source>
        <dbReference type="ARBA" id="ARBA00022694"/>
    </source>
</evidence>
<comment type="caution">
    <text evidence="4">The sequence shown here is derived from an EMBL/GenBank/DDBJ whole genome shotgun (WGS) entry which is preliminary data.</text>
</comment>
<dbReference type="InterPro" id="IPR023526">
    <property type="entry name" value="Sulphur_relay_TusB"/>
</dbReference>
<dbReference type="RefSeq" id="WP_103677175.1">
    <property type="nucleotide sequence ID" value="NZ_PQGD01000043.1"/>
</dbReference>
<dbReference type="NCBIfam" id="TIGR03011">
    <property type="entry name" value="sulf_tusB_dsrH"/>
    <property type="match status" value="1"/>
</dbReference>
<evidence type="ECO:0000313" key="7">
    <source>
        <dbReference type="Proteomes" id="UP000247005"/>
    </source>
</evidence>
<comment type="function">
    <text evidence="3">Part of a sulfur-relay system required for 2-thiolation of 5-methylaminomethyl-2-thiouridine (mnm(5)s(2)U) at tRNA wobble positions.</text>
</comment>
<dbReference type="EMBL" id="PQGE01000015">
    <property type="protein sequence ID" value="POP43167.1"/>
    <property type="molecule type" value="Genomic_DNA"/>
</dbReference>
<keyword evidence="6" id="KW-1185">Reference proteome</keyword>
<proteinExistence type="inferred from homology"/>
<evidence type="ECO:0000313" key="4">
    <source>
        <dbReference type="EMBL" id="POP41336.1"/>
    </source>
</evidence>
<dbReference type="InterPro" id="IPR027396">
    <property type="entry name" value="DsrEFH-like"/>
</dbReference>
<gene>
    <name evidence="3" type="primary">tusB</name>
    <name evidence="4" type="ORF">CHU32_26875</name>
    <name evidence="5" type="ORF">CHU33_16530</name>
</gene>
<dbReference type="Pfam" id="PF04077">
    <property type="entry name" value="DsrH"/>
    <property type="match status" value="1"/>
</dbReference>
<accession>A0A2P5GGY8</accession>
<dbReference type="HAMAP" id="MF_01564">
    <property type="entry name" value="Thiourid_synth_B"/>
    <property type="match status" value="1"/>
</dbReference>
<keyword evidence="1 3" id="KW-0963">Cytoplasm</keyword>
<evidence type="ECO:0000256" key="1">
    <source>
        <dbReference type="ARBA" id="ARBA00022490"/>
    </source>
</evidence>
<comment type="subcellular location">
    <subcellularLocation>
        <location evidence="3">Cytoplasm</location>
    </subcellularLocation>
</comment>
<dbReference type="Proteomes" id="UP000247005">
    <property type="component" value="Unassembled WGS sequence"/>
</dbReference>
<dbReference type="InterPro" id="IPR007215">
    <property type="entry name" value="Sulphur_relay_TusB/DsrH"/>
</dbReference>
<dbReference type="GO" id="GO:0002143">
    <property type="term" value="P:tRNA wobble position uridine thiolation"/>
    <property type="evidence" value="ECO:0007669"/>
    <property type="project" value="InterPro"/>
</dbReference>
<sequence length="95" mass="10703">MLHTLRHSPWHCDMTSLLRMLRKGDDLLLIADGVQAGVEGNRFLEMLTSAPISVYVLEEDINARGFSAQISTSVIRVDYTGFVRLTIKHTGQMAW</sequence>
<protein>
    <recommendedName>
        <fullName evidence="3">Protein TusB</fullName>
    </recommendedName>
    <alternativeName>
        <fullName evidence="3">tRNA 2-thiouridine synthesizing protein B</fullName>
    </alternativeName>
</protein>
<organism evidence="4 7">
    <name type="scientific">Superficieibacter electus</name>
    <dbReference type="NCBI Taxonomy" id="2022662"/>
    <lineage>
        <taxon>Bacteria</taxon>
        <taxon>Pseudomonadati</taxon>
        <taxon>Pseudomonadota</taxon>
        <taxon>Gammaproteobacteria</taxon>
        <taxon>Enterobacterales</taxon>
        <taxon>Enterobacteriaceae</taxon>
        <taxon>Superficieibacter</taxon>
    </lineage>
</organism>
<dbReference type="SUPFAM" id="SSF75169">
    <property type="entry name" value="DsrEFH-like"/>
    <property type="match status" value="1"/>
</dbReference>
<reference evidence="6 7" key="1">
    <citation type="submission" date="2018-01" db="EMBL/GenBank/DDBJ databases">
        <title>Superficieibacter electus gen. nov., sp. nov., an extended-spectrum beta-lactamase possessing member of the Enterobacteriaceae family, isolated from intensive care unit surfaces.</title>
        <authorList>
            <person name="Potter R.F."/>
            <person name="D'Souza A.W."/>
        </authorList>
    </citation>
    <scope>NUCLEOTIDE SEQUENCE [LARGE SCALE GENOMIC DNA]</scope>
    <source>
        <strain evidence="4 7">BP-1</strain>
        <strain evidence="5 6">BP-2</strain>
    </source>
</reference>
<name>A0A2P5GGY8_9ENTR</name>
<dbReference type="Gene3D" id="3.40.1260.10">
    <property type="entry name" value="DsrEFH-like"/>
    <property type="match status" value="1"/>
</dbReference>
<dbReference type="GO" id="GO:1990228">
    <property type="term" value="C:sulfurtransferase complex"/>
    <property type="evidence" value="ECO:0007669"/>
    <property type="project" value="TreeGrafter"/>
</dbReference>
<dbReference type="AlphaFoldDB" id="A0A2P5GGY8"/>
<dbReference type="EMBL" id="PQGD01000043">
    <property type="protein sequence ID" value="POP41336.1"/>
    <property type="molecule type" value="Genomic_DNA"/>
</dbReference>
<comment type="similarity">
    <text evidence="3">Belongs to the DsrH/TusB family.</text>
</comment>
<dbReference type="NCBIfam" id="NF010035">
    <property type="entry name" value="PRK13510.1"/>
    <property type="match status" value="1"/>
</dbReference>
<dbReference type="PANTHER" id="PTHR37526">
    <property type="entry name" value="PROTEIN TUSB"/>
    <property type="match status" value="1"/>
</dbReference>
<keyword evidence="2 3" id="KW-0819">tRNA processing</keyword>
<evidence type="ECO:0000256" key="3">
    <source>
        <dbReference type="HAMAP-Rule" id="MF_01564"/>
    </source>
</evidence>
<evidence type="ECO:0000313" key="6">
    <source>
        <dbReference type="Proteomes" id="UP000237073"/>
    </source>
</evidence>
<dbReference type="GO" id="GO:0016740">
    <property type="term" value="F:transferase activity"/>
    <property type="evidence" value="ECO:0007669"/>
    <property type="project" value="UniProtKB-KW"/>
</dbReference>
<dbReference type="PANTHER" id="PTHR37526:SF1">
    <property type="entry name" value="PROTEIN TUSB"/>
    <property type="match status" value="1"/>
</dbReference>
<evidence type="ECO:0000313" key="5">
    <source>
        <dbReference type="EMBL" id="POP43167.1"/>
    </source>
</evidence>
<comment type="subunit">
    <text evidence="3">Heterohexamer, formed by a dimer of trimers. The hexameric TusBCD complex contains 2 copies each of TusB, TusC and TusD. The TusBCD complex interacts with TusE.</text>
</comment>
<dbReference type="Proteomes" id="UP000237073">
    <property type="component" value="Unassembled WGS sequence"/>
</dbReference>
<dbReference type="OrthoDB" id="9795117at2"/>